<feature type="region of interest" description="Disordered" evidence="1">
    <location>
        <begin position="1"/>
        <end position="35"/>
    </location>
</feature>
<accession>G2WZL2</accession>
<dbReference type="Proteomes" id="UP000001611">
    <property type="component" value="Chromosome 6"/>
</dbReference>
<dbReference type="EMBL" id="DS572699">
    <property type="protein sequence ID" value="EGY22014.1"/>
    <property type="molecule type" value="Genomic_DNA"/>
</dbReference>
<reference evidence="2 3" key="1">
    <citation type="submission" date="2008-03" db="EMBL/GenBank/DDBJ databases">
        <title>The Genome Sequence of Verticillium dahliae VdLs.17.</title>
        <authorList>
            <consortium name="The Broad Institute Genome Sequencing Platform"/>
            <person name="Ma L.-J.J."/>
            <person name="Klosterman S.J."/>
            <person name="Subbarao K."/>
            <person name="Dobinson K."/>
            <person name="Veronese P."/>
            <person name="Kang S."/>
            <person name="Gold S.E."/>
            <person name="Young S."/>
            <person name="Jaffe D."/>
            <person name="Gnerre S."/>
            <person name="Berlin A."/>
            <person name="Heiman D."/>
            <person name="Hepburn T."/>
            <person name="Sykes S."/>
            <person name="Alvarado L."/>
            <person name="Kodira C.D."/>
            <person name="Lander E."/>
            <person name="Galagan J."/>
            <person name="Nusbaum C."/>
            <person name="Birren B."/>
        </authorList>
    </citation>
    <scope>NUCLEOTIDE SEQUENCE [LARGE SCALE GENOMIC DNA]</scope>
    <source>
        <strain evidence="3">VdLs.17 / ATCC MYA-4575 / FGSC 10137</strain>
    </source>
</reference>
<organism evidence="2 3">
    <name type="scientific">Verticillium dahliae (strain VdLs.17 / ATCC MYA-4575 / FGSC 10137)</name>
    <name type="common">Verticillium wilt</name>
    <dbReference type="NCBI Taxonomy" id="498257"/>
    <lineage>
        <taxon>Eukaryota</taxon>
        <taxon>Fungi</taxon>
        <taxon>Dikarya</taxon>
        <taxon>Ascomycota</taxon>
        <taxon>Pezizomycotina</taxon>
        <taxon>Sordariomycetes</taxon>
        <taxon>Hypocreomycetidae</taxon>
        <taxon>Glomerellales</taxon>
        <taxon>Plectosphaerellaceae</taxon>
        <taxon>Verticillium</taxon>
    </lineage>
</organism>
<feature type="compositionally biased region" description="Polar residues" evidence="1">
    <location>
        <begin position="1"/>
        <end position="12"/>
    </location>
</feature>
<dbReference type="InParanoid" id="G2WZL2"/>
<evidence type="ECO:0000313" key="2">
    <source>
        <dbReference type="EMBL" id="EGY22014.1"/>
    </source>
</evidence>
<protein>
    <submittedName>
        <fullName evidence="2">Uncharacterized protein</fullName>
    </submittedName>
</protein>
<feature type="compositionally biased region" description="Low complexity" evidence="1">
    <location>
        <begin position="17"/>
        <end position="33"/>
    </location>
</feature>
<dbReference type="RefSeq" id="XP_009655614.1">
    <property type="nucleotide sequence ID" value="XM_009657319.1"/>
</dbReference>
<evidence type="ECO:0000256" key="1">
    <source>
        <dbReference type="SAM" id="MobiDB-lite"/>
    </source>
</evidence>
<name>G2WZL2_VERDV</name>
<evidence type="ECO:0000313" key="3">
    <source>
        <dbReference type="Proteomes" id="UP000001611"/>
    </source>
</evidence>
<dbReference type="KEGG" id="vda:VDAG_03454"/>
<keyword evidence="3" id="KW-1185">Reference proteome</keyword>
<dbReference type="HOGENOM" id="CLU_2039859_0_0_1"/>
<proteinExistence type="predicted"/>
<sequence>MTTTAMNKTCSEQDTESGLSCCSGSSRVGRGSSTVIPPAGTSRHVVARVTALHMSDIPVGMVLFWAAAGSLAGQTALLELLESQEMKMGADSRFGWIAEGGLGGPVRPGFLGQQVAPEHEQFLLDDGALMDLI</sequence>
<dbReference type="AlphaFoldDB" id="G2WZL2"/>
<gene>
    <name evidence="2" type="ORF">VDAG_03454</name>
</gene>
<dbReference type="GeneID" id="20704917"/>